<evidence type="ECO:0000313" key="5">
    <source>
        <dbReference type="Proteomes" id="UP001153954"/>
    </source>
</evidence>
<evidence type="ECO:0000256" key="2">
    <source>
        <dbReference type="ARBA" id="ARBA00023043"/>
    </source>
</evidence>
<dbReference type="Gene3D" id="1.25.40.20">
    <property type="entry name" value="Ankyrin repeat-containing domain"/>
    <property type="match status" value="3"/>
</dbReference>
<evidence type="ECO:0000313" key="4">
    <source>
        <dbReference type="EMBL" id="CAH2089270.1"/>
    </source>
</evidence>
<gene>
    <name evidence="4" type="ORF">EEDITHA_LOCUS5343</name>
</gene>
<comment type="caution">
    <text evidence="4">The sequence shown here is derived from an EMBL/GenBank/DDBJ whole genome shotgun (WGS) entry which is preliminary data.</text>
</comment>
<dbReference type="Pfam" id="PF12796">
    <property type="entry name" value="Ank_2"/>
    <property type="match status" value="2"/>
</dbReference>
<dbReference type="PROSITE" id="PS50297">
    <property type="entry name" value="ANK_REP_REGION"/>
    <property type="match status" value="4"/>
</dbReference>
<feature type="repeat" description="ANK" evidence="3">
    <location>
        <begin position="99"/>
        <end position="131"/>
    </location>
</feature>
<protein>
    <recommendedName>
        <fullName evidence="6">Protein fem-1 homolog B</fullName>
    </recommendedName>
</protein>
<feature type="repeat" description="ANK" evidence="3">
    <location>
        <begin position="165"/>
        <end position="197"/>
    </location>
</feature>
<proteinExistence type="predicted"/>
<accession>A0AAU9TXM7</accession>
<dbReference type="AlphaFoldDB" id="A0AAU9TXM7"/>
<dbReference type="Proteomes" id="UP001153954">
    <property type="component" value="Unassembled WGS sequence"/>
</dbReference>
<dbReference type="EMBL" id="CAKOGL010000008">
    <property type="protein sequence ID" value="CAH2089270.1"/>
    <property type="molecule type" value="Genomic_DNA"/>
</dbReference>
<feature type="repeat" description="ANK" evidence="3">
    <location>
        <begin position="198"/>
        <end position="230"/>
    </location>
</feature>
<dbReference type="Pfam" id="PF00023">
    <property type="entry name" value="Ank"/>
    <property type="match status" value="1"/>
</dbReference>
<evidence type="ECO:0008006" key="6">
    <source>
        <dbReference type="Google" id="ProtNLM"/>
    </source>
</evidence>
<dbReference type="PANTHER" id="PTHR24198">
    <property type="entry name" value="ANKYRIN REPEAT AND PROTEIN KINASE DOMAIN-CONTAINING PROTEIN"/>
    <property type="match status" value="1"/>
</dbReference>
<evidence type="ECO:0000256" key="3">
    <source>
        <dbReference type="PROSITE-ProRule" id="PRU00023"/>
    </source>
</evidence>
<reference evidence="4" key="1">
    <citation type="submission" date="2022-03" db="EMBL/GenBank/DDBJ databases">
        <authorList>
            <person name="Tunstrom K."/>
        </authorList>
    </citation>
    <scope>NUCLEOTIDE SEQUENCE</scope>
</reference>
<dbReference type="PROSITE" id="PS50088">
    <property type="entry name" value="ANK_REPEAT"/>
    <property type="match status" value="4"/>
</dbReference>
<name>A0AAU9TXM7_EUPED</name>
<sequence length="653" mass="71828">MEDKLMLDDISSSLRERVFFAARDGMSLTLYALLYEKTTDDIDDLLNSDVCCDGVKCTPLIAASRHGREGAVRILLEKFRPPVRLETEGTVKFDEYVIEGATALWCAAGAGHLGIVKRLVRAGANVNHATKTLSTPLRAACFDGRLDIVKYLVRHGADIHKANKYNNTCLMIAAYKGHLDVVQFLLDSGARVDERALCGATALHFASECGHAAVVCALIDHNAKILTNENGMTPLQCAAERARASVVEILAVRPEVSRAQAIEAYELLGASFANDKEYYCLRMAYQYLHRAMAMRYDTRYGLLLKKPAEPIPAYDNWRESTTLEDVERLHGNSHGLHMEGLTVRERLLGRACPDLPHPVVFRGAVFADEARFDRCLALWKHALALRHQNQVSVVKDLLRFAQVFSQMIHIGIELPLDQVCYVLEACAEELKRGVMRLAKSNMNNDPDALTEEYESNVRTALYLVAVAARLLENSGNDEETVGAVHRAIFRLRDASLRSGQTLLHLAVDRRTPVDDFHTSDVCQFPCPRSTRLLLACGARADAADDARRTPLHVALISYQLVPDDRPQCREAMCDCVCELLTHGAHVDAVDSAGITPLVAAIGGPAESLVRAALSPRLTCLSAAALAAHGATYTPAHVPRVLHDFLAMHGVEPS</sequence>
<keyword evidence="1" id="KW-0677">Repeat</keyword>
<dbReference type="SUPFAM" id="SSF48403">
    <property type="entry name" value="Ankyrin repeat"/>
    <property type="match status" value="2"/>
</dbReference>
<keyword evidence="5" id="KW-1185">Reference proteome</keyword>
<dbReference type="InterPro" id="IPR002110">
    <property type="entry name" value="Ankyrin_rpt"/>
</dbReference>
<organism evidence="4 5">
    <name type="scientific">Euphydryas editha</name>
    <name type="common">Edith's checkerspot</name>
    <dbReference type="NCBI Taxonomy" id="104508"/>
    <lineage>
        <taxon>Eukaryota</taxon>
        <taxon>Metazoa</taxon>
        <taxon>Ecdysozoa</taxon>
        <taxon>Arthropoda</taxon>
        <taxon>Hexapoda</taxon>
        <taxon>Insecta</taxon>
        <taxon>Pterygota</taxon>
        <taxon>Neoptera</taxon>
        <taxon>Endopterygota</taxon>
        <taxon>Lepidoptera</taxon>
        <taxon>Glossata</taxon>
        <taxon>Ditrysia</taxon>
        <taxon>Papilionoidea</taxon>
        <taxon>Nymphalidae</taxon>
        <taxon>Nymphalinae</taxon>
        <taxon>Euphydryas</taxon>
    </lineage>
</organism>
<dbReference type="InterPro" id="IPR036770">
    <property type="entry name" value="Ankyrin_rpt-contain_sf"/>
</dbReference>
<keyword evidence="2 3" id="KW-0040">ANK repeat</keyword>
<evidence type="ECO:0000256" key="1">
    <source>
        <dbReference type="ARBA" id="ARBA00022737"/>
    </source>
</evidence>
<dbReference type="PANTHER" id="PTHR24198:SF194">
    <property type="entry name" value="INVERSIN-A"/>
    <property type="match status" value="1"/>
</dbReference>
<dbReference type="SMART" id="SM00248">
    <property type="entry name" value="ANK"/>
    <property type="match status" value="8"/>
</dbReference>
<feature type="repeat" description="ANK" evidence="3">
    <location>
        <begin position="132"/>
        <end position="164"/>
    </location>
</feature>